<dbReference type="EC" id="4.2.2.n1" evidence="2"/>
<evidence type="ECO:0000256" key="5">
    <source>
        <dbReference type="ARBA" id="ARBA00030918"/>
    </source>
</evidence>
<proteinExistence type="predicted"/>
<organism evidence="7">
    <name type="scientific">mine drainage metagenome</name>
    <dbReference type="NCBI Taxonomy" id="410659"/>
    <lineage>
        <taxon>unclassified sequences</taxon>
        <taxon>metagenomes</taxon>
        <taxon>ecological metagenomes</taxon>
    </lineage>
</organism>
<dbReference type="GO" id="GO:0009254">
    <property type="term" value="P:peptidoglycan turnover"/>
    <property type="evidence" value="ECO:0007669"/>
    <property type="project" value="InterPro"/>
</dbReference>
<evidence type="ECO:0000259" key="6">
    <source>
        <dbReference type="SMART" id="SM00925"/>
    </source>
</evidence>
<comment type="caution">
    <text evidence="7">The sequence shown here is derived from an EMBL/GenBank/DDBJ whole genome shotgun (WGS) entry which is preliminary data.</text>
</comment>
<dbReference type="PANTHER" id="PTHR30124:SF0">
    <property type="entry name" value="MEMBRANE-BOUND LYTIC MUREIN TRANSGLYCOSYLASE A"/>
    <property type="match status" value="1"/>
</dbReference>
<dbReference type="CDD" id="cd14668">
    <property type="entry name" value="mlta_B"/>
    <property type="match status" value="1"/>
</dbReference>
<dbReference type="CDD" id="cd14485">
    <property type="entry name" value="mltA_like_LT_A"/>
    <property type="match status" value="1"/>
</dbReference>
<dbReference type="EMBL" id="MLJW01000472">
    <property type="protein sequence ID" value="OIQ86552.1"/>
    <property type="molecule type" value="Genomic_DNA"/>
</dbReference>
<dbReference type="InterPro" id="IPR010611">
    <property type="entry name" value="3D_dom"/>
</dbReference>
<evidence type="ECO:0000256" key="2">
    <source>
        <dbReference type="ARBA" id="ARBA00012587"/>
    </source>
</evidence>
<dbReference type="PANTHER" id="PTHR30124">
    <property type="entry name" value="MEMBRANE-BOUND LYTIC MUREIN TRANSGLYCOSYLASE A"/>
    <property type="match status" value="1"/>
</dbReference>
<dbReference type="InterPro" id="IPR005300">
    <property type="entry name" value="MltA_B"/>
</dbReference>
<dbReference type="Pfam" id="PF03562">
    <property type="entry name" value="MltA"/>
    <property type="match status" value="1"/>
</dbReference>
<dbReference type="AlphaFoldDB" id="A0A1J5QSV6"/>
<dbReference type="GO" id="GO:0008933">
    <property type="term" value="F:peptidoglycan lytic transglycosylase activity"/>
    <property type="evidence" value="ECO:0007669"/>
    <property type="project" value="TreeGrafter"/>
</dbReference>
<dbReference type="GO" id="GO:0004553">
    <property type="term" value="F:hydrolase activity, hydrolyzing O-glycosyl compounds"/>
    <property type="evidence" value="ECO:0007669"/>
    <property type="project" value="InterPro"/>
</dbReference>
<dbReference type="InterPro" id="IPR026044">
    <property type="entry name" value="MltA"/>
</dbReference>
<dbReference type="GO" id="GO:0071555">
    <property type="term" value="P:cell wall organization"/>
    <property type="evidence" value="ECO:0007669"/>
    <property type="project" value="UniProtKB-KW"/>
</dbReference>
<dbReference type="Pfam" id="PF06725">
    <property type="entry name" value="3D"/>
    <property type="match status" value="1"/>
</dbReference>
<evidence type="ECO:0000256" key="1">
    <source>
        <dbReference type="ARBA" id="ARBA00001420"/>
    </source>
</evidence>
<evidence type="ECO:0000256" key="4">
    <source>
        <dbReference type="ARBA" id="ARBA00023316"/>
    </source>
</evidence>
<dbReference type="GO" id="GO:0019867">
    <property type="term" value="C:outer membrane"/>
    <property type="evidence" value="ECO:0007669"/>
    <property type="project" value="InterPro"/>
</dbReference>
<dbReference type="SMART" id="SM00925">
    <property type="entry name" value="MltA"/>
    <property type="match status" value="1"/>
</dbReference>
<dbReference type="PIRSF" id="PIRSF019422">
    <property type="entry name" value="MltA"/>
    <property type="match status" value="1"/>
</dbReference>
<gene>
    <name evidence="7" type="primary">mltA_7</name>
    <name evidence="7" type="ORF">GALL_315810</name>
</gene>
<dbReference type="InterPro" id="IPR036908">
    <property type="entry name" value="RlpA-like_sf"/>
</dbReference>
<keyword evidence="3 7" id="KW-0456">Lyase</keyword>
<keyword evidence="4" id="KW-0961">Cell wall biogenesis/degradation</keyword>
<evidence type="ECO:0000313" key="7">
    <source>
        <dbReference type="EMBL" id="OIQ86552.1"/>
    </source>
</evidence>
<comment type="catalytic activity">
    <reaction evidence="1">
        <text>Exolytic cleavage of the (1-&gt;4)-beta-glycosidic linkage between N-acetylmuramic acid (MurNAc) and N-acetylglucosamine (GlcNAc) residues in peptidoglycan, from either the reducing or the non-reducing ends of the peptidoglycan chains, with concomitant formation of a 1,6-anhydrobond in the MurNAc residue.</text>
        <dbReference type="EC" id="4.2.2.n1"/>
    </reaction>
</comment>
<sequence>MKKFPLLSWLVIVSALQAACTLNSAIETVPVRPVVPAAVERKCNCSTIKDVKKDAVVASSPCLEPKSAETKPDVPKIADYGLLKTAQWDEFEGFSENNSNGADISLAWPAWMESCSALGIKPMWQKACSAASQLSSQTSGKPSADEIQMYFKQFFSVYKATNLDGSDSGLITGYYEPLLKGSRTKSAKYPYPLYLPPNDLITVELDSLFPELKYKRVRGRLVGNKLVPYYNRSEIEVDSSPIKGREFMYINDIIDVFFLQIQGSGLVQLDSGEQVHVGYADQNGQTYNSIGRILIERGELTPANASMQGIKNWARNNLGKLRELLNNNPSYVFFRELPAGLPGPLGALGVPILGERSIAVDPKFVPLGAPVFLSTTEPNSTKPFKRLVMAQDTGGAIKGGVRADLFWGAGLSAGAKAGAMKQAGKMWVLLPKEFVLNN</sequence>
<reference evidence="7" key="1">
    <citation type="submission" date="2016-10" db="EMBL/GenBank/DDBJ databases">
        <title>Sequence of Gallionella enrichment culture.</title>
        <authorList>
            <person name="Poehlein A."/>
            <person name="Muehling M."/>
            <person name="Daniel R."/>
        </authorList>
    </citation>
    <scope>NUCLEOTIDE SEQUENCE</scope>
</reference>
<protein>
    <recommendedName>
        <fullName evidence="2">peptidoglycan lytic exotransglycosylase</fullName>
        <ecNumber evidence="2">4.2.2.n1</ecNumber>
    </recommendedName>
    <alternativeName>
        <fullName evidence="5">Murein hydrolase A</fullName>
    </alternativeName>
</protein>
<evidence type="ECO:0000256" key="3">
    <source>
        <dbReference type="ARBA" id="ARBA00023239"/>
    </source>
</evidence>
<dbReference type="Gene3D" id="2.40.40.10">
    <property type="entry name" value="RlpA-like domain"/>
    <property type="match status" value="1"/>
</dbReference>
<dbReference type="SUPFAM" id="SSF50685">
    <property type="entry name" value="Barwin-like endoglucanases"/>
    <property type="match status" value="1"/>
</dbReference>
<name>A0A1J5QSV6_9ZZZZ</name>
<feature type="domain" description="Lytic transglycosylase MltA" evidence="6">
    <location>
        <begin position="178"/>
        <end position="335"/>
    </location>
</feature>
<dbReference type="Gene3D" id="2.40.240.50">
    <property type="entry name" value="Barwin-like endoglucanases"/>
    <property type="match status" value="1"/>
</dbReference>
<accession>A0A1J5QSV6</accession>
<dbReference type="GO" id="GO:0009253">
    <property type="term" value="P:peptidoglycan catabolic process"/>
    <property type="evidence" value="ECO:0007669"/>
    <property type="project" value="TreeGrafter"/>
</dbReference>